<evidence type="ECO:0000313" key="3">
    <source>
        <dbReference type="Proteomes" id="UP000032434"/>
    </source>
</evidence>
<dbReference type="Proteomes" id="UP000032434">
    <property type="component" value="Chromosome 1"/>
</dbReference>
<dbReference type="OrthoDB" id="9787283at2"/>
<dbReference type="Gene3D" id="3.40.190.10">
    <property type="entry name" value="Periplasmic binding protein-like II"/>
    <property type="match status" value="1"/>
</dbReference>
<dbReference type="KEGG" id="aoc:Aocu_11600"/>
<dbReference type="InParanoid" id="A0A061ABQ2"/>
<reference evidence="3" key="1">
    <citation type="submission" date="2014-05" db="EMBL/GenBank/DDBJ databases">
        <authorList>
            <person name="Kube M."/>
        </authorList>
    </citation>
    <scope>NUCLEOTIDE SEQUENCE [LARGE SCALE GENOMIC DNA]</scope>
</reference>
<dbReference type="RefSeq" id="WP_045749677.1">
    <property type="nucleotide sequence ID" value="NZ_FUZK01000001.1"/>
</dbReference>
<organism evidence="2 3">
    <name type="scientific">Acholeplasma oculi</name>
    <dbReference type="NCBI Taxonomy" id="35623"/>
    <lineage>
        <taxon>Bacteria</taxon>
        <taxon>Bacillati</taxon>
        <taxon>Mycoplasmatota</taxon>
        <taxon>Mollicutes</taxon>
        <taxon>Acholeplasmatales</taxon>
        <taxon>Acholeplasmataceae</taxon>
        <taxon>Acholeplasma</taxon>
    </lineage>
</organism>
<protein>
    <submittedName>
        <fullName evidence="2">Uncharacterized protein</fullName>
    </submittedName>
</protein>
<accession>A0A061ABQ2</accession>
<keyword evidence="1" id="KW-0732">Signal</keyword>
<gene>
    <name evidence="2" type="ORF">Aocu_11600</name>
</gene>
<dbReference type="HOGENOM" id="CLU_388642_0_0_14"/>
<keyword evidence="3" id="KW-1185">Reference proteome</keyword>
<feature type="chain" id="PRO_5001598518" evidence="1">
    <location>
        <begin position="19"/>
        <end position="710"/>
    </location>
</feature>
<evidence type="ECO:0000313" key="2">
    <source>
        <dbReference type="EMBL" id="CDR31233.1"/>
    </source>
</evidence>
<dbReference type="PROSITE" id="PS51257">
    <property type="entry name" value="PROKAR_LIPOPROTEIN"/>
    <property type="match status" value="1"/>
</dbReference>
<feature type="signal peptide" evidence="1">
    <location>
        <begin position="1"/>
        <end position="18"/>
    </location>
</feature>
<dbReference type="STRING" id="35623.Aocu_11600"/>
<sequence length="710" mass="77545">MKKIFSLIALALASVALVACQPPAEYKPDFSQEVDLNVAINYTTSGQLFSISYQRENSYSPLMKPGKTYVKGDLLPVWEKIGELTNTNFHDRAVVSDENTNAQFTRLLDDGFEDIDLVNGTGALIGDAGVSGSFVDLNDHLDKMPNISAFFEANPSVKQSLTSGDGGVYFTPYFDGINELEHMFLARLDWVKDILDAANTDAFDSNVYALGTNYQKETPAGSLSYSVKVANADGTTRTVQKSRTSNVIDVLRGVSVKSGKNLADAFRGYITQTYGSNHGYAKLSDIFVGADASYDVDELVALMYVIDANPQYILRQVPQGTIGSIEMYFPREKSGSRVRQMFRGLEMFGLRGASSRNEWLYIDEDGEINDSRAGDSVDKFISSVNNLSNLVKDGLIPNVSGFTTTNLRQELLSGAAPKADENNPNPTGRFGFLTYDYNASSTTTGLIENGGKLLDSDMEFQAILPPVVDWMGNGEYFHFSESNRSVKNEAWGIPSSILEKGPEVLDRALAIVDGLYDYSTADSLGNIHLYGPSEWRSGDVLDYNGEAVYELHKTQVLGPNGEINTLANGNHINYLRWYIGATMPIGHVRSLGLEYQTLTKDGIDGIERINTAVQAGVLKIAGHQNAADLGNFGKLVPTFLPYNALEIDARANSTFRNHTADGVLLALMNNGFSGTNDVISATAYKQLLVTEQYQTSYLAAVQAAYARSQG</sequence>
<proteinExistence type="predicted"/>
<dbReference type="EMBL" id="LK028559">
    <property type="protein sequence ID" value="CDR31233.1"/>
    <property type="molecule type" value="Genomic_DNA"/>
</dbReference>
<dbReference type="AlphaFoldDB" id="A0A061ABQ2"/>
<name>A0A061ABQ2_9MOLU</name>
<evidence type="ECO:0000256" key="1">
    <source>
        <dbReference type="SAM" id="SignalP"/>
    </source>
</evidence>
<dbReference type="SUPFAM" id="SSF53850">
    <property type="entry name" value="Periplasmic binding protein-like II"/>
    <property type="match status" value="1"/>
</dbReference>
<dbReference type="PATRIC" id="fig|35623.3.peg.1160"/>